<evidence type="ECO:0000256" key="1">
    <source>
        <dbReference type="SAM" id="Coils"/>
    </source>
</evidence>
<dbReference type="Proteomes" id="UP000835052">
    <property type="component" value="Unassembled WGS sequence"/>
</dbReference>
<keyword evidence="3" id="KW-1185">Reference proteome</keyword>
<dbReference type="OrthoDB" id="444119at2759"/>
<organism evidence="2 3">
    <name type="scientific">Caenorhabditis auriculariae</name>
    <dbReference type="NCBI Taxonomy" id="2777116"/>
    <lineage>
        <taxon>Eukaryota</taxon>
        <taxon>Metazoa</taxon>
        <taxon>Ecdysozoa</taxon>
        <taxon>Nematoda</taxon>
        <taxon>Chromadorea</taxon>
        <taxon>Rhabditida</taxon>
        <taxon>Rhabditina</taxon>
        <taxon>Rhabditomorpha</taxon>
        <taxon>Rhabditoidea</taxon>
        <taxon>Rhabditidae</taxon>
        <taxon>Peloderinae</taxon>
        <taxon>Caenorhabditis</taxon>
    </lineage>
</organism>
<evidence type="ECO:0000313" key="3">
    <source>
        <dbReference type="Proteomes" id="UP000835052"/>
    </source>
</evidence>
<sequence length="185" mass="21503">MFLAIINDSYVEVKAELARKKDGTGVLDWVMSKVRRMMKRGKKPDAPTNDITYEDYKVELIRAGYDEKDINEAFTKYNIESSEAVSDKMMEDLGVEMTAIMDRNKNYTENHKDYIVMNRRVDQIESSIISVVDQIDAVLEKLNKFERDKVRVKEQENRLAIESIFANELRQRQVQPASAEKVAKE</sequence>
<keyword evidence="1" id="KW-0175">Coiled coil</keyword>
<reference evidence="2" key="1">
    <citation type="submission" date="2020-10" db="EMBL/GenBank/DDBJ databases">
        <authorList>
            <person name="Kikuchi T."/>
        </authorList>
    </citation>
    <scope>NUCLEOTIDE SEQUENCE</scope>
    <source>
        <strain evidence="2">NKZ352</strain>
    </source>
</reference>
<comment type="caution">
    <text evidence="2">The sequence shown here is derived from an EMBL/GenBank/DDBJ whole genome shotgun (WGS) entry which is preliminary data.</text>
</comment>
<feature type="coiled-coil region" evidence="1">
    <location>
        <begin position="135"/>
        <end position="162"/>
    </location>
</feature>
<proteinExistence type="predicted"/>
<name>A0A8S1HLE7_9PELO</name>
<accession>A0A8S1HLE7</accession>
<dbReference type="EMBL" id="CAJGYM010000067">
    <property type="protein sequence ID" value="CAD6196169.1"/>
    <property type="molecule type" value="Genomic_DNA"/>
</dbReference>
<dbReference type="AlphaFoldDB" id="A0A8S1HLE7"/>
<dbReference type="Gene3D" id="1.20.5.340">
    <property type="match status" value="1"/>
</dbReference>
<evidence type="ECO:0000313" key="2">
    <source>
        <dbReference type="EMBL" id="CAD6196169.1"/>
    </source>
</evidence>
<gene>
    <name evidence="2" type="ORF">CAUJ_LOCUS12084</name>
</gene>
<protein>
    <submittedName>
        <fullName evidence="2">Uncharacterized protein</fullName>
    </submittedName>
</protein>